<dbReference type="GO" id="GO:0004222">
    <property type="term" value="F:metalloendopeptidase activity"/>
    <property type="evidence" value="ECO:0007669"/>
    <property type="project" value="InterPro"/>
</dbReference>
<feature type="compositionally biased region" description="Basic and acidic residues" evidence="10">
    <location>
        <begin position="360"/>
        <end position="379"/>
    </location>
</feature>
<evidence type="ECO:0000313" key="13">
    <source>
        <dbReference type="EMBL" id="ALS04202.1"/>
    </source>
</evidence>
<keyword evidence="11" id="KW-1133">Transmembrane helix</keyword>
<dbReference type="GO" id="GO:0034982">
    <property type="term" value="P:mitochondrial protein processing"/>
    <property type="evidence" value="ECO:0007669"/>
    <property type="project" value="TreeGrafter"/>
</dbReference>
<dbReference type="EMBL" id="KT754368">
    <property type="protein sequence ID" value="ALS04202.1"/>
    <property type="molecule type" value="mRNA"/>
</dbReference>
<keyword evidence="11" id="KW-0472">Membrane</keyword>
<dbReference type="PANTHER" id="PTHR22726:SF1">
    <property type="entry name" value="METALLOENDOPEPTIDASE OMA1, MITOCHONDRIAL"/>
    <property type="match status" value="1"/>
</dbReference>
<name>A0A0U2KCV5_ACAPC</name>
<feature type="transmembrane region" description="Helical" evidence="11">
    <location>
        <begin position="238"/>
        <end position="263"/>
    </location>
</feature>
<evidence type="ECO:0000256" key="8">
    <source>
        <dbReference type="ARBA" id="ARBA00042978"/>
    </source>
</evidence>
<protein>
    <recommendedName>
        <fullName evidence="7">Metalloendopeptidase OMA1, mitochondrial</fullName>
    </recommendedName>
    <alternativeName>
        <fullName evidence="8">Overlapping with the m-AAA protease 1 homolog</fullName>
    </alternativeName>
</protein>
<dbReference type="CDD" id="cd07331">
    <property type="entry name" value="M48C_Oma1_like"/>
    <property type="match status" value="1"/>
</dbReference>
<keyword evidence="5 9" id="KW-0482">Metalloprotease</keyword>
<dbReference type="Gene3D" id="3.30.2010.10">
    <property type="entry name" value="Metalloproteases ('zincins'), catalytic domain"/>
    <property type="match status" value="1"/>
</dbReference>
<dbReference type="AlphaFoldDB" id="A0A0U2KCV5"/>
<feature type="region of interest" description="Disordered" evidence="10">
    <location>
        <begin position="360"/>
        <end position="388"/>
    </location>
</feature>
<dbReference type="GO" id="GO:0006515">
    <property type="term" value="P:protein quality control for misfolded or incompletely synthesized proteins"/>
    <property type="evidence" value="ECO:0007669"/>
    <property type="project" value="TreeGrafter"/>
</dbReference>
<evidence type="ECO:0000256" key="9">
    <source>
        <dbReference type="RuleBase" id="RU003983"/>
    </source>
</evidence>
<reference evidence="13" key="1">
    <citation type="journal article" date="2015" name="Sci. Rep.">
        <title>Spliced leader RNA trans-splicing discovered in copepods.</title>
        <authorList>
            <person name="Yang F."/>
            <person name="Xu D."/>
            <person name="Zhuang Y."/>
            <person name="Yi X."/>
            <person name="Huang Y."/>
            <person name="Chen H."/>
            <person name="Lin S."/>
            <person name="Campbell D.A."/>
            <person name="Sturm N.R."/>
            <person name="Liu G."/>
            <person name="Zhang H."/>
        </authorList>
    </citation>
    <scope>NUCLEOTIDE SEQUENCE</scope>
</reference>
<sequence length="388" mass="43919">MIGSLVRSFLRHQASSNFYPLSRHFHTSDKRGNLPAILFTLIKPLSKIASYLLGRGARRAWKKLPETKQRNFLQFAKANRGKFLLTGALSAGGLFYLYESHIQVCPITGRKKCVILTPDQARRIGEANFQDIINDVQESIVPEIDPVYHQIASVANRILSANRDLRQIYDKACTLTVVDSPVVNAFVLPSGNIFVFTGLLEACDSMDEVSVVLAHEIAHVVLGHVEEKLTRTSFLQMIMLVPMSLLWVLIPYDGVAFITTWFFDTVTNIMLELPFSRFQETEADEVGLIMAAKACFDVREAPAFWAKLALKDGNTDEDPDADKALELISTHPANETRQENLEEKLESAIQIRRECGCKSLDPTRDPMKKVEEKRQSIENRKKRYDYNL</sequence>
<evidence type="ECO:0000256" key="2">
    <source>
        <dbReference type="ARBA" id="ARBA00022723"/>
    </source>
</evidence>
<keyword evidence="11" id="KW-0812">Transmembrane</keyword>
<dbReference type="GO" id="GO:0005743">
    <property type="term" value="C:mitochondrial inner membrane"/>
    <property type="evidence" value="ECO:0007669"/>
    <property type="project" value="TreeGrafter"/>
</dbReference>
<keyword evidence="2" id="KW-0479">Metal-binding</keyword>
<evidence type="ECO:0000259" key="12">
    <source>
        <dbReference type="Pfam" id="PF01435"/>
    </source>
</evidence>
<keyword evidence="4 9" id="KW-0862">Zinc</keyword>
<evidence type="ECO:0000256" key="3">
    <source>
        <dbReference type="ARBA" id="ARBA00022801"/>
    </source>
</evidence>
<dbReference type="GO" id="GO:0046872">
    <property type="term" value="F:metal ion binding"/>
    <property type="evidence" value="ECO:0007669"/>
    <property type="project" value="UniProtKB-KW"/>
</dbReference>
<dbReference type="InterPro" id="IPR001915">
    <property type="entry name" value="Peptidase_M48"/>
</dbReference>
<evidence type="ECO:0000256" key="4">
    <source>
        <dbReference type="ARBA" id="ARBA00022833"/>
    </source>
</evidence>
<evidence type="ECO:0000256" key="6">
    <source>
        <dbReference type="ARBA" id="ARBA00038233"/>
    </source>
</evidence>
<evidence type="ECO:0000256" key="10">
    <source>
        <dbReference type="SAM" id="MobiDB-lite"/>
    </source>
</evidence>
<evidence type="ECO:0000256" key="11">
    <source>
        <dbReference type="SAM" id="Phobius"/>
    </source>
</evidence>
<evidence type="ECO:0000256" key="1">
    <source>
        <dbReference type="ARBA" id="ARBA00022670"/>
    </source>
</evidence>
<dbReference type="PANTHER" id="PTHR22726">
    <property type="entry name" value="METALLOENDOPEPTIDASE OMA1"/>
    <property type="match status" value="1"/>
</dbReference>
<evidence type="ECO:0000256" key="7">
    <source>
        <dbReference type="ARBA" id="ARBA00040360"/>
    </source>
</evidence>
<comment type="similarity">
    <text evidence="6 9">Belongs to the peptidase M48 family.</text>
</comment>
<evidence type="ECO:0000256" key="5">
    <source>
        <dbReference type="ARBA" id="ARBA00023049"/>
    </source>
</evidence>
<keyword evidence="3 9" id="KW-0378">Hydrolase</keyword>
<organism evidence="13">
    <name type="scientific">Acartia pacifica</name>
    <name type="common">Copepod</name>
    <dbReference type="NCBI Taxonomy" id="335913"/>
    <lineage>
        <taxon>Eukaryota</taxon>
        <taxon>Metazoa</taxon>
        <taxon>Ecdysozoa</taxon>
        <taxon>Arthropoda</taxon>
        <taxon>Crustacea</taxon>
        <taxon>Multicrustacea</taxon>
        <taxon>Hexanauplia</taxon>
        <taxon>Copepoda</taxon>
        <taxon>Calanoida</taxon>
        <taxon>Acartiidae</taxon>
        <taxon>Acartia</taxon>
    </lineage>
</organism>
<comment type="cofactor">
    <cofactor evidence="9">
        <name>Zn(2+)</name>
        <dbReference type="ChEBI" id="CHEBI:29105"/>
    </cofactor>
    <text evidence="9">Binds 1 zinc ion per subunit.</text>
</comment>
<dbReference type="InterPro" id="IPR051156">
    <property type="entry name" value="Mito/Outer_Membr_Metalloprot"/>
</dbReference>
<accession>A0A0U2KCV5</accession>
<proteinExistence type="evidence at transcript level"/>
<feature type="domain" description="Peptidase M48" evidence="12">
    <location>
        <begin position="170"/>
        <end position="343"/>
    </location>
</feature>
<dbReference type="Pfam" id="PF01435">
    <property type="entry name" value="Peptidase_M48"/>
    <property type="match status" value="1"/>
</dbReference>
<keyword evidence="1 9" id="KW-0645">Protease</keyword>